<evidence type="ECO:0000313" key="9">
    <source>
        <dbReference type="Proteomes" id="UP000614200"/>
    </source>
</evidence>
<dbReference type="SUPFAM" id="SSF52317">
    <property type="entry name" value="Class I glutamine amidotransferase-like"/>
    <property type="match status" value="1"/>
</dbReference>
<evidence type="ECO:0000259" key="6">
    <source>
        <dbReference type="Pfam" id="PF02016"/>
    </source>
</evidence>
<dbReference type="Proteomes" id="UP000614200">
    <property type="component" value="Unassembled WGS sequence"/>
</dbReference>
<evidence type="ECO:0000256" key="4">
    <source>
        <dbReference type="ARBA" id="ARBA00022801"/>
    </source>
</evidence>
<dbReference type="InterPro" id="IPR029062">
    <property type="entry name" value="Class_I_gatase-like"/>
</dbReference>
<keyword evidence="2" id="KW-0121">Carboxypeptidase</keyword>
<accession>A0ABR9ZXK5</accession>
<dbReference type="Pfam" id="PF02016">
    <property type="entry name" value="Peptidase_S66"/>
    <property type="match status" value="1"/>
</dbReference>
<evidence type="ECO:0000256" key="3">
    <source>
        <dbReference type="ARBA" id="ARBA00022670"/>
    </source>
</evidence>
<evidence type="ECO:0000313" key="8">
    <source>
        <dbReference type="EMBL" id="MBF4695195.1"/>
    </source>
</evidence>
<dbReference type="Gene3D" id="3.50.30.60">
    <property type="entry name" value="LD-carboxypeptidase A C-terminal domain-like"/>
    <property type="match status" value="1"/>
</dbReference>
<dbReference type="PIRSF" id="PIRSF028757">
    <property type="entry name" value="LD-carboxypeptidase"/>
    <property type="match status" value="1"/>
</dbReference>
<gene>
    <name evidence="8" type="ORF">ISU02_19010</name>
</gene>
<keyword evidence="3" id="KW-0645">Protease</keyword>
<dbReference type="PANTHER" id="PTHR30237:SF2">
    <property type="entry name" value="MUREIN TETRAPEPTIDE CARBOXYPEPTIDASE"/>
    <property type="match status" value="1"/>
</dbReference>
<dbReference type="CDD" id="cd07025">
    <property type="entry name" value="Peptidase_S66"/>
    <property type="match status" value="1"/>
</dbReference>
<reference evidence="8 9" key="1">
    <citation type="submission" date="2020-11" db="EMBL/GenBank/DDBJ databases">
        <title>Fusibacter basophilias sp. nov.</title>
        <authorList>
            <person name="Qiu D."/>
        </authorList>
    </citation>
    <scope>NUCLEOTIDE SEQUENCE [LARGE SCALE GENOMIC DNA]</scope>
    <source>
        <strain evidence="8 9">Q10-2</strain>
    </source>
</reference>
<dbReference type="RefSeq" id="WP_194703437.1">
    <property type="nucleotide sequence ID" value="NZ_JADKNH010000013.1"/>
</dbReference>
<organism evidence="8 9">
    <name type="scientific">Fusibacter ferrireducens</name>
    <dbReference type="NCBI Taxonomy" id="2785058"/>
    <lineage>
        <taxon>Bacteria</taxon>
        <taxon>Bacillati</taxon>
        <taxon>Bacillota</taxon>
        <taxon>Clostridia</taxon>
        <taxon>Eubacteriales</taxon>
        <taxon>Eubacteriales Family XII. Incertae Sedis</taxon>
        <taxon>Fusibacter</taxon>
    </lineage>
</organism>
<feature type="domain" description="LD-carboxypeptidase C-terminal" evidence="7">
    <location>
        <begin position="185"/>
        <end position="301"/>
    </location>
</feature>
<dbReference type="InterPro" id="IPR040921">
    <property type="entry name" value="Peptidase_S66C"/>
</dbReference>
<comment type="similarity">
    <text evidence="1">Belongs to the peptidase S66 family.</text>
</comment>
<evidence type="ECO:0000256" key="5">
    <source>
        <dbReference type="ARBA" id="ARBA00022825"/>
    </source>
</evidence>
<sequence>MQYPNPLKKGDKVAILCPSTPTFEVRVQKAEKAMKAFGFNPVMYPSCYAYHGHLSGSDALRAKDINDAFLDDDIKGIICLKGGSGATRLLNLLDYEQIKMHPKVFVGFSDITALHMVLNQKCDLATFHGPMATSNVFIDEDHACYQDAYTLESFRVNLMTSGFKGILKNPLGEDFMTLVPGSCVGELIGGNLSLLVSTLGSPYEIDTKGKVLFIEEVSEPNYKIDKMLTALALAGKFDDCEGIILGTFSECAPEDKGYGGTDLDLDTIFEEVLVPFGKPILANLRAGHNFPQPTLAFGHTIYFNATEQIIEFK</sequence>
<evidence type="ECO:0000256" key="2">
    <source>
        <dbReference type="ARBA" id="ARBA00022645"/>
    </source>
</evidence>
<feature type="domain" description="LD-carboxypeptidase N-terminal" evidence="6">
    <location>
        <begin position="13"/>
        <end position="129"/>
    </location>
</feature>
<dbReference type="InterPro" id="IPR027478">
    <property type="entry name" value="LdcA_N"/>
</dbReference>
<comment type="caution">
    <text evidence="8">The sequence shown here is derived from an EMBL/GenBank/DDBJ whole genome shotgun (WGS) entry which is preliminary data.</text>
</comment>
<keyword evidence="5" id="KW-0720">Serine protease</keyword>
<dbReference type="EMBL" id="JADKNH010000013">
    <property type="protein sequence ID" value="MBF4695195.1"/>
    <property type="molecule type" value="Genomic_DNA"/>
</dbReference>
<proteinExistence type="inferred from homology"/>
<dbReference type="SUPFAM" id="SSF141986">
    <property type="entry name" value="LD-carboxypeptidase A C-terminal domain-like"/>
    <property type="match status" value="1"/>
</dbReference>
<dbReference type="PANTHER" id="PTHR30237">
    <property type="entry name" value="MURAMOYLTETRAPEPTIDE CARBOXYPEPTIDASE"/>
    <property type="match status" value="1"/>
</dbReference>
<dbReference type="Pfam" id="PF17676">
    <property type="entry name" value="Peptidase_S66C"/>
    <property type="match status" value="1"/>
</dbReference>
<evidence type="ECO:0000259" key="7">
    <source>
        <dbReference type="Pfam" id="PF17676"/>
    </source>
</evidence>
<dbReference type="Gene3D" id="3.40.50.10740">
    <property type="entry name" value="Class I glutamine amidotransferase-like"/>
    <property type="match status" value="1"/>
</dbReference>
<dbReference type="InterPro" id="IPR040449">
    <property type="entry name" value="Peptidase_S66_N"/>
</dbReference>
<evidence type="ECO:0000256" key="1">
    <source>
        <dbReference type="ARBA" id="ARBA00010233"/>
    </source>
</evidence>
<keyword evidence="4" id="KW-0378">Hydrolase</keyword>
<name>A0ABR9ZXK5_9FIRM</name>
<keyword evidence="9" id="KW-1185">Reference proteome</keyword>
<dbReference type="InterPro" id="IPR003507">
    <property type="entry name" value="S66_fam"/>
</dbReference>
<dbReference type="InterPro" id="IPR027461">
    <property type="entry name" value="Carboxypeptidase_A_C_sf"/>
</dbReference>
<protein>
    <submittedName>
        <fullName evidence="8">LD-carboxypeptidase</fullName>
    </submittedName>
</protein>